<keyword evidence="7" id="KW-1185">Reference proteome</keyword>
<dbReference type="NCBIfam" id="NF008299">
    <property type="entry name" value="PRK11087.1"/>
    <property type="match status" value="1"/>
</dbReference>
<evidence type="ECO:0000313" key="5">
    <source>
        <dbReference type="Proteomes" id="UP000075346"/>
    </source>
</evidence>
<feature type="signal peptide" evidence="1">
    <location>
        <begin position="1"/>
        <end position="21"/>
    </location>
</feature>
<dbReference type="Proteomes" id="UP000075346">
    <property type="component" value="Unassembled WGS sequence"/>
</dbReference>
<keyword evidence="1" id="KW-0732">Signal</keyword>
<evidence type="ECO:0000313" key="7">
    <source>
        <dbReference type="Proteomes" id="UP000075609"/>
    </source>
</evidence>
<dbReference type="EMBL" id="LOBP01000124">
    <property type="protein sequence ID" value="KYN87716.1"/>
    <property type="molecule type" value="Genomic_DNA"/>
</dbReference>
<name>A0A151JHW8_9VIBR</name>
<evidence type="ECO:0000313" key="2">
    <source>
        <dbReference type="EMBL" id="KYN25282.1"/>
    </source>
</evidence>
<dbReference type="InterPro" id="IPR052022">
    <property type="entry name" value="26kDa_periplasmic_antigen"/>
</dbReference>
<organism evidence="2 6">
    <name type="scientific">Vibrio cidicii</name>
    <dbReference type="NCBI Taxonomy" id="1763883"/>
    <lineage>
        <taxon>Bacteria</taxon>
        <taxon>Pseudomonadati</taxon>
        <taxon>Pseudomonadota</taxon>
        <taxon>Gammaproteobacteria</taxon>
        <taxon>Vibrionales</taxon>
        <taxon>Vibrionaceae</taxon>
        <taxon>Vibrio</taxon>
    </lineage>
</organism>
<accession>A0A151KVM7</accession>
<proteinExistence type="predicted"/>
<evidence type="ECO:0000313" key="3">
    <source>
        <dbReference type="EMBL" id="KYN87157.1"/>
    </source>
</evidence>
<dbReference type="EMBL" id="LOMK01000001">
    <property type="protein sequence ID" value="KYN25282.1"/>
    <property type="molecule type" value="Genomic_DNA"/>
</dbReference>
<evidence type="ECO:0000313" key="4">
    <source>
        <dbReference type="EMBL" id="KYN87716.1"/>
    </source>
</evidence>
<comment type="caution">
    <text evidence="2">The sequence shown here is derived from an EMBL/GenBank/DDBJ whole genome shotgun (WGS) entry which is preliminary data.</text>
</comment>
<sequence>MKRFSPYLLVSALISSSPALANTLNFAHLSTTGYGEVVAIPDSAVFSVKVVESSMTAESAKQSVDSTVDAFLTSLNKAGIGKESIRSSNLYLAPQYHYPNNAKPELIGYRASRSVTVQVDDLSALNNYLDLALNAGINQIDSVELKVSNEAEYQQQARLEAINDARQKASSLAKGFGKNLGEIWQINYNQPNVQPVLMRSMAMDAKAESNSYQDSSLIIRDQVDVIYQLAE</sequence>
<dbReference type="EMBL" id="LOBR01000049">
    <property type="protein sequence ID" value="KYN87157.1"/>
    <property type="molecule type" value="Genomic_DNA"/>
</dbReference>
<dbReference type="GeneID" id="95678154"/>
<evidence type="ECO:0000313" key="6">
    <source>
        <dbReference type="Proteomes" id="UP000075349"/>
    </source>
</evidence>
<reference evidence="2 5" key="1">
    <citation type="submission" date="2015-12" db="EMBL/GenBank/DDBJ databases">
        <authorList>
            <person name="Shamseldin A."/>
            <person name="Moawad H."/>
            <person name="Abd El-Rahim W.M."/>
            <person name="Sadowsky M.J."/>
        </authorList>
    </citation>
    <scope>NUCLEOTIDE SEQUENCE [LARGE SCALE GENOMIC DNA]</scope>
    <source>
        <strain evidence="5">2538-88</strain>
        <strain evidence="2">2756-81</strain>
    </source>
</reference>
<dbReference type="Proteomes" id="UP000075349">
    <property type="component" value="Unassembled WGS sequence"/>
</dbReference>
<dbReference type="Gene3D" id="3.30.70.2970">
    <property type="entry name" value="Protein of unknown function (DUF541), domain 2"/>
    <property type="match status" value="1"/>
</dbReference>
<gene>
    <name evidence="4" type="ORF">ATY35_12165</name>
    <name evidence="3" type="ORF">ATY37_18030</name>
    <name evidence="2" type="ORF">AUQ44_06330</name>
</gene>
<protein>
    <recommendedName>
        <fullName evidence="8">Oxidative stress defense protein</fullName>
    </recommendedName>
</protein>
<evidence type="ECO:0000256" key="1">
    <source>
        <dbReference type="SAM" id="SignalP"/>
    </source>
</evidence>
<dbReference type="AlphaFoldDB" id="A0A151JHW8"/>
<accession>A0A151JHW8</accession>
<reference evidence="6 7" key="2">
    <citation type="submission" date="2015-12" db="EMBL/GenBank/DDBJ databases">
        <authorList>
            <person name="Tarr C.L."/>
            <person name="Gladney L.M."/>
        </authorList>
    </citation>
    <scope>NUCLEOTIDE SEQUENCE [LARGE SCALE GENOMIC DNA]</scope>
    <source>
        <strain evidence="4 7">1048-83</strain>
        <strain evidence="3">2538-88</strain>
        <strain evidence="6">2756-81</strain>
    </source>
</reference>
<dbReference type="Gene3D" id="3.30.110.170">
    <property type="entry name" value="Protein of unknown function (DUF541), domain 1"/>
    <property type="match status" value="1"/>
</dbReference>
<dbReference type="InterPro" id="IPR007497">
    <property type="entry name" value="SIMPL/DUF541"/>
</dbReference>
<dbReference type="Pfam" id="PF04402">
    <property type="entry name" value="SIMPL"/>
    <property type="match status" value="1"/>
</dbReference>
<dbReference type="PANTHER" id="PTHR34387">
    <property type="entry name" value="SLR1258 PROTEIN"/>
    <property type="match status" value="1"/>
</dbReference>
<dbReference type="RefSeq" id="WP_061893203.1">
    <property type="nucleotide sequence ID" value="NZ_CAXYEW010000022.1"/>
</dbReference>
<evidence type="ECO:0008006" key="8">
    <source>
        <dbReference type="Google" id="ProtNLM"/>
    </source>
</evidence>
<feature type="chain" id="PRO_5014248407" description="Oxidative stress defense protein" evidence="1">
    <location>
        <begin position="22"/>
        <end position="231"/>
    </location>
</feature>
<dbReference type="Proteomes" id="UP000075609">
    <property type="component" value="Unassembled WGS sequence"/>
</dbReference>
<dbReference type="GO" id="GO:0006974">
    <property type="term" value="P:DNA damage response"/>
    <property type="evidence" value="ECO:0007669"/>
    <property type="project" value="TreeGrafter"/>
</dbReference>
<dbReference type="PANTHER" id="PTHR34387:SF1">
    <property type="entry name" value="PERIPLASMIC IMMUNOGENIC PROTEIN"/>
    <property type="match status" value="1"/>
</dbReference>